<dbReference type="PATRIC" id="fig|2064.6.peg.409"/>
<proteinExistence type="predicted"/>
<comment type="caution">
    <text evidence="2">The sequence shown here is derived from an EMBL/GenBank/DDBJ whole genome shotgun (WGS) entry which is preliminary data.</text>
</comment>
<evidence type="ECO:0000256" key="1">
    <source>
        <dbReference type="SAM" id="MobiDB-lite"/>
    </source>
</evidence>
<feature type="compositionally biased region" description="Basic residues" evidence="1">
    <location>
        <begin position="1"/>
        <end position="11"/>
    </location>
</feature>
<dbReference type="Proteomes" id="UP000032066">
    <property type="component" value="Unassembled WGS sequence"/>
</dbReference>
<evidence type="ECO:0000313" key="3">
    <source>
        <dbReference type="Proteomes" id="UP000032066"/>
    </source>
</evidence>
<dbReference type="AlphaFoldDB" id="A0A0D0PV21"/>
<keyword evidence="3" id="KW-1185">Reference proteome</keyword>
<protein>
    <submittedName>
        <fullName evidence="2">Uncharacterized protein</fullName>
    </submittedName>
</protein>
<name>A0A0D0PV21_KITGR</name>
<dbReference type="EMBL" id="JXZB01000001">
    <property type="protein sequence ID" value="KIQ66389.1"/>
    <property type="molecule type" value="Genomic_DNA"/>
</dbReference>
<organism evidence="2 3">
    <name type="scientific">Kitasatospora griseola</name>
    <name type="common">Streptomyces griseolosporeus</name>
    <dbReference type="NCBI Taxonomy" id="2064"/>
    <lineage>
        <taxon>Bacteria</taxon>
        <taxon>Bacillati</taxon>
        <taxon>Actinomycetota</taxon>
        <taxon>Actinomycetes</taxon>
        <taxon>Kitasatosporales</taxon>
        <taxon>Streptomycetaceae</taxon>
        <taxon>Kitasatospora</taxon>
    </lineage>
</organism>
<feature type="region of interest" description="Disordered" evidence="1">
    <location>
        <begin position="1"/>
        <end position="25"/>
    </location>
</feature>
<evidence type="ECO:0000313" key="2">
    <source>
        <dbReference type="EMBL" id="KIQ66389.1"/>
    </source>
</evidence>
<gene>
    <name evidence="2" type="ORF">TR51_01810</name>
</gene>
<reference evidence="2 3" key="1">
    <citation type="submission" date="2015-02" db="EMBL/GenBank/DDBJ databases">
        <title>Draft genome sequence of Kitasatospora griseola MF730-N6, a bafilomycin, terpentecin and satosporin producer.</title>
        <authorList>
            <person name="Arens J.C."/>
            <person name="Haltli B."/>
            <person name="Kerr R.G."/>
        </authorList>
    </citation>
    <scope>NUCLEOTIDE SEQUENCE [LARGE SCALE GENOMIC DNA]</scope>
    <source>
        <strain evidence="2 3">MF730-N6</strain>
    </source>
</reference>
<accession>A0A0D0PV21</accession>
<sequence length="78" mass="8388">MAGGRHRARYGNRREPDIRADNSSAGALPMGDVTIAAPVHLPPASGAAQVASGYVADTELLREDLRHEVAQARLEDRR</sequence>